<dbReference type="AlphaFoldDB" id="A0A091CNP9"/>
<sequence length="157" mass="16664">MGKVSPRLVVMVMVAKVTAAQLGPTLKEPLPFPARARLANQGQDAVIAQDDPATLVALIPTQPLGSPGLGPGAGARSTCDPSSRLTPFGTQMPWDVWAPPHATWDGSDRGHPLLHVTNCPRDWSDQNAMGTVSGFLCLELVNSALERSCLYSLTLHC</sequence>
<dbReference type="Proteomes" id="UP000028990">
    <property type="component" value="Unassembled WGS sequence"/>
</dbReference>
<dbReference type="EMBL" id="KN125163">
    <property type="protein sequence ID" value="KFO19163.1"/>
    <property type="molecule type" value="Genomic_DNA"/>
</dbReference>
<organism evidence="2 3">
    <name type="scientific">Fukomys damarensis</name>
    <name type="common">Damaraland mole rat</name>
    <name type="synonym">Cryptomys damarensis</name>
    <dbReference type="NCBI Taxonomy" id="885580"/>
    <lineage>
        <taxon>Eukaryota</taxon>
        <taxon>Metazoa</taxon>
        <taxon>Chordata</taxon>
        <taxon>Craniata</taxon>
        <taxon>Vertebrata</taxon>
        <taxon>Euteleostomi</taxon>
        <taxon>Mammalia</taxon>
        <taxon>Eutheria</taxon>
        <taxon>Euarchontoglires</taxon>
        <taxon>Glires</taxon>
        <taxon>Rodentia</taxon>
        <taxon>Hystricomorpha</taxon>
        <taxon>Bathyergidae</taxon>
        <taxon>Fukomys</taxon>
    </lineage>
</organism>
<reference evidence="2 3" key="1">
    <citation type="submission" date="2013-11" db="EMBL/GenBank/DDBJ databases">
        <title>The Damaraland mole rat (Fukomys damarensis) genome and evolution of African mole rats.</title>
        <authorList>
            <person name="Gladyshev V.N."/>
            <person name="Fang X."/>
        </authorList>
    </citation>
    <scope>NUCLEOTIDE SEQUENCE [LARGE SCALE GENOMIC DNA]</scope>
    <source>
        <tissue evidence="2">Liver</tissue>
    </source>
</reference>
<keyword evidence="3" id="KW-1185">Reference proteome</keyword>
<evidence type="ECO:0000256" key="1">
    <source>
        <dbReference type="SAM" id="SignalP"/>
    </source>
</evidence>
<keyword evidence="1" id="KW-0732">Signal</keyword>
<proteinExistence type="predicted"/>
<evidence type="ECO:0000313" key="2">
    <source>
        <dbReference type="EMBL" id="KFO19163.1"/>
    </source>
</evidence>
<feature type="chain" id="PRO_5001872526" evidence="1">
    <location>
        <begin position="20"/>
        <end position="157"/>
    </location>
</feature>
<evidence type="ECO:0000313" key="3">
    <source>
        <dbReference type="Proteomes" id="UP000028990"/>
    </source>
</evidence>
<name>A0A091CNP9_FUKDA</name>
<accession>A0A091CNP9</accession>
<gene>
    <name evidence="2" type="ORF">H920_19457</name>
</gene>
<feature type="signal peptide" evidence="1">
    <location>
        <begin position="1"/>
        <end position="19"/>
    </location>
</feature>
<protein>
    <submittedName>
        <fullName evidence="2">Uncharacterized protein</fullName>
    </submittedName>
</protein>